<dbReference type="Gene3D" id="1.25.40.10">
    <property type="entry name" value="Tetratricopeptide repeat domain"/>
    <property type="match status" value="1"/>
</dbReference>
<dbReference type="PANTHER" id="PTHR26312:SF132">
    <property type="entry name" value="OS01G0855200 PROTEIN"/>
    <property type="match status" value="1"/>
</dbReference>
<evidence type="ECO:0000256" key="1">
    <source>
        <dbReference type="SAM" id="MobiDB-lite"/>
    </source>
</evidence>
<name>A9U3W7_PHYPA</name>
<feature type="region of interest" description="Disordered" evidence="1">
    <location>
        <begin position="101"/>
        <end position="127"/>
    </location>
</feature>
<dbReference type="AlphaFoldDB" id="A9U3W7"/>
<accession>A9U3W7</accession>
<gene>
    <name evidence="2" type="ORF">PHYPADRAFT_155751</name>
</gene>
<protein>
    <submittedName>
        <fullName evidence="2">Predicted protein</fullName>
    </submittedName>
</protein>
<dbReference type="InterPro" id="IPR011990">
    <property type="entry name" value="TPR-like_helical_dom_sf"/>
</dbReference>
<sequence length="331" mass="36641">MHSSFVWLFQQVFACTPKLMVSVMILLANFTVFSTGESVTAIAAATETPAAIASFLSTNRDTPQTVSSLLSSSSDSKMSFGSQGYLIPGLVQDSPLFPLAGAGSGGNNKSPTVPTAESFDGDDGWQNNITTDQGYMLSKKDSTVPLDSMKDIILANDYVQLEQDTIRRLVAPLVAHLESDNYACFDRTDLEYQHALTQEPSRPLLLANYAQFLFVVRRDYDRYFFQRTCLTFKLFSSVTKENILTCYVCRCHMIHRAEEYFHRAVLADPLDSTILARFASFLWLGRGNRSAAERAYKAAIAADPQSSYPAGSYAHFLWHAGDGDNSETMAM</sequence>
<dbReference type="PANTHER" id="PTHR26312">
    <property type="entry name" value="TETRATRICOPEPTIDE REPEAT PROTEIN 5"/>
    <property type="match status" value="1"/>
</dbReference>
<dbReference type="SUPFAM" id="SSF48452">
    <property type="entry name" value="TPR-like"/>
    <property type="match status" value="1"/>
</dbReference>
<proteinExistence type="predicted"/>
<evidence type="ECO:0000313" key="2">
    <source>
        <dbReference type="EMBL" id="EDQ49637.1"/>
    </source>
</evidence>
<dbReference type="EMBL" id="DS545360">
    <property type="protein sequence ID" value="EDQ49637.1"/>
    <property type="molecule type" value="Genomic_DNA"/>
</dbReference>
<organism>
    <name type="scientific">Physcomitrium patens</name>
    <name type="common">Spreading-leaved earth moss</name>
    <name type="synonym">Physcomitrella patens</name>
    <dbReference type="NCBI Taxonomy" id="3218"/>
    <lineage>
        <taxon>Eukaryota</taxon>
        <taxon>Viridiplantae</taxon>
        <taxon>Streptophyta</taxon>
        <taxon>Embryophyta</taxon>
        <taxon>Bryophyta</taxon>
        <taxon>Bryophytina</taxon>
        <taxon>Bryopsida</taxon>
        <taxon>Funariidae</taxon>
        <taxon>Funariales</taxon>
        <taxon>Funariaceae</taxon>
        <taxon>Physcomitrium</taxon>
    </lineage>
</organism>
<reference evidence="2" key="1">
    <citation type="journal article" date="2008" name="Science">
        <title>The Physcomitrella genome reveals evolutionary insights into the conquest of land by plants.</title>
        <authorList>
            <person name="Rensing S."/>
            <person name="Lang D."/>
            <person name="Zimmer A."/>
            <person name="Terry A."/>
            <person name="Salamov A."/>
            <person name="Shapiro H."/>
            <person name="Nishiyama T."/>
            <person name="Perroud P.-F."/>
            <person name="Lindquist E."/>
            <person name="Kamisugi Y."/>
            <person name="Tanahashi T."/>
            <person name="Sakakibara K."/>
            <person name="Fujita T."/>
            <person name="Oishi K."/>
            <person name="Shin-I T."/>
            <person name="Kuroki Y."/>
            <person name="Toyoda A."/>
            <person name="Suzuki Y."/>
            <person name="Hashimoto A."/>
            <person name="Yamaguchi K."/>
            <person name="Sugano A."/>
            <person name="Kohara Y."/>
            <person name="Fujiyama A."/>
            <person name="Anterola A."/>
            <person name="Aoki S."/>
            <person name="Ashton N."/>
            <person name="Barbazuk W.B."/>
            <person name="Barker E."/>
            <person name="Bennetzen J."/>
            <person name="Bezanilla M."/>
            <person name="Blankenship R."/>
            <person name="Cho S.H."/>
            <person name="Dutcher S."/>
            <person name="Estelle M."/>
            <person name="Fawcett J.A."/>
            <person name="Gundlach H."/>
            <person name="Hanada K."/>
            <person name="Heyl A."/>
            <person name="Hicks K.A."/>
            <person name="Hugh J."/>
            <person name="Lohr M."/>
            <person name="Mayer K."/>
            <person name="Melkozernov A."/>
            <person name="Murata T."/>
            <person name="Nelson D."/>
            <person name="Pils B."/>
            <person name="Prigge M."/>
            <person name="Reiss B."/>
            <person name="Renner T."/>
            <person name="Rombauts S."/>
            <person name="Rushton P."/>
            <person name="Sanderfoot A."/>
            <person name="Schween G."/>
            <person name="Shiu S.-H."/>
            <person name="Stueber K."/>
            <person name="Theodoulou F.L."/>
            <person name="Tu H."/>
            <person name="Van de Peer Y."/>
            <person name="Verrier P.J."/>
            <person name="Waters E."/>
            <person name="Wood A."/>
            <person name="Yang L."/>
            <person name="Cove D."/>
            <person name="Cuming A."/>
            <person name="Hasebe M."/>
            <person name="Lucas S."/>
            <person name="Mishler D.B."/>
            <person name="Reski R."/>
            <person name="Grigoriev I."/>
            <person name="Quatrano R.S."/>
            <person name="Boore J.L."/>
        </authorList>
    </citation>
    <scope>NUCLEOTIDE SEQUENCE [LARGE SCALE GENOMIC DNA]</scope>
</reference>